<comment type="subcellular location">
    <subcellularLocation>
        <location evidence="16">Cytoplasm</location>
    </subcellularLocation>
    <subcellularLocation>
        <location evidence="2">Membrane</location>
    </subcellularLocation>
</comment>
<evidence type="ECO:0000256" key="2">
    <source>
        <dbReference type="ARBA" id="ARBA00004370"/>
    </source>
</evidence>
<protein>
    <recommendedName>
        <fullName evidence="6 16">1-(5-phosphoribosyl)-5-[(5-phosphoribosylamino)methylideneamino] imidazole-4-carboxamide isomerase</fullName>
        <ecNumber evidence="5 16">5.3.1.16</ecNumber>
    </recommendedName>
    <alternativeName>
        <fullName evidence="14 16">5-proFAR isomerase</fullName>
    </alternativeName>
    <alternativeName>
        <fullName evidence="13 16">Phosphoribosylformimino-5-aminoimidazole carboxamide ribotide isomerase</fullName>
    </alternativeName>
</protein>
<feature type="transmembrane region" description="Helical" evidence="17">
    <location>
        <begin position="354"/>
        <end position="375"/>
    </location>
</feature>
<dbReference type="SUPFAM" id="SSF51366">
    <property type="entry name" value="Ribulose-phoshate binding barrel"/>
    <property type="match status" value="1"/>
</dbReference>
<evidence type="ECO:0000256" key="14">
    <source>
        <dbReference type="ARBA" id="ARBA00031376"/>
    </source>
</evidence>
<dbReference type="InterPro" id="IPR006062">
    <property type="entry name" value="His_biosynth"/>
</dbReference>
<dbReference type="STRING" id="573508.A0A1E3BMY9"/>
<evidence type="ECO:0000256" key="7">
    <source>
        <dbReference type="ARBA" id="ARBA00022605"/>
    </source>
</evidence>
<organism evidence="18 19">
    <name type="scientific">Aspergillus cristatus</name>
    <name type="common">Chinese Fuzhuan brick tea-fermentation fungus</name>
    <name type="synonym">Eurotium cristatum</name>
    <dbReference type="NCBI Taxonomy" id="573508"/>
    <lineage>
        <taxon>Eukaryota</taxon>
        <taxon>Fungi</taxon>
        <taxon>Dikarya</taxon>
        <taxon>Ascomycota</taxon>
        <taxon>Pezizomycotina</taxon>
        <taxon>Eurotiomycetes</taxon>
        <taxon>Eurotiomycetidae</taxon>
        <taxon>Eurotiales</taxon>
        <taxon>Aspergillaceae</taxon>
        <taxon>Aspergillus</taxon>
        <taxon>Aspergillus subgen. Aspergillus</taxon>
    </lineage>
</organism>
<evidence type="ECO:0000313" key="19">
    <source>
        <dbReference type="Proteomes" id="UP000094569"/>
    </source>
</evidence>
<comment type="similarity">
    <text evidence="4 15">Belongs to the HisA/HisF family.</text>
</comment>
<keyword evidence="9 17" id="KW-1133">Transmembrane helix</keyword>
<dbReference type="NCBIfam" id="TIGR02129">
    <property type="entry name" value="hisA_euk"/>
    <property type="match status" value="1"/>
</dbReference>
<dbReference type="PANTHER" id="PTHR43090:SF2">
    <property type="entry name" value="1-(5-PHOSPHORIBOSYL)-5-[(5-PHOSPHORIBOSYLAMINO)METHYLIDENEAMINO] IMIDAZOLE-4-CARBOXAMIDE ISOMERASE"/>
    <property type="match status" value="1"/>
</dbReference>
<dbReference type="GO" id="GO:0016020">
    <property type="term" value="C:membrane"/>
    <property type="evidence" value="ECO:0007669"/>
    <property type="project" value="UniProtKB-SubCell"/>
</dbReference>
<evidence type="ECO:0000256" key="12">
    <source>
        <dbReference type="ARBA" id="ARBA00023235"/>
    </source>
</evidence>
<dbReference type="UniPathway" id="UPA00031">
    <property type="reaction ID" value="UER00009"/>
</dbReference>
<dbReference type="Pfam" id="PF23489">
    <property type="entry name" value="V-ATPase_su_f"/>
    <property type="match status" value="1"/>
</dbReference>
<evidence type="ECO:0000256" key="5">
    <source>
        <dbReference type="ARBA" id="ARBA00012550"/>
    </source>
</evidence>
<dbReference type="InterPro" id="IPR011060">
    <property type="entry name" value="RibuloseP-bd_barrel"/>
</dbReference>
<dbReference type="InterPro" id="IPR044524">
    <property type="entry name" value="Isoase_HisA-like"/>
</dbReference>
<dbReference type="EC" id="5.3.1.16" evidence="5 16"/>
<dbReference type="CDD" id="cd04723">
    <property type="entry name" value="HisA_HisF"/>
    <property type="match status" value="1"/>
</dbReference>
<dbReference type="PANTHER" id="PTHR43090">
    <property type="entry name" value="1-(5-PHOSPHORIBOSYL)-5-[(5-PHOSPHORIBOSYLAMINO)METHYLIDENEAMINO] IMIDAZOLE-4-CARBOXAMIDE ISOMERASE"/>
    <property type="match status" value="1"/>
</dbReference>
<dbReference type="InterPro" id="IPR013785">
    <property type="entry name" value="Aldolase_TIM"/>
</dbReference>
<gene>
    <name evidence="18" type="ORF">SI65_03114</name>
</gene>
<dbReference type="InterPro" id="IPR011858">
    <property type="entry name" value="His6/HISN3"/>
</dbReference>
<evidence type="ECO:0000256" key="16">
    <source>
        <dbReference type="RuleBase" id="RU364022"/>
    </source>
</evidence>
<evidence type="ECO:0000256" key="8">
    <source>
        <dbReference type="ARBA" id="ARBA00022692"/>
    </source>
</evidence>
<evidence type="ECO:0000256" key="10">
    <source>
        <dbReference type="ARBA" id="ARBA00023102"/>
    </source>
</evidence>
<evidence type="ECO:0000256" key="4">
    <source>
        <dbReference type="ARBA" id="ARBA00009667"/>
    </source>
</evidence>
<dbReference type="Proteomes" id="UP000094569">
    <property type="component" value="Unassembled WGS sequence"/>
</dbReference>
<dbReference type="GO" id="GO:0005737">
    <property type="term" value="C:cytoplasm"/>
    <property type="evidence" value="ECO:0007669"/>
    <property type="project" value="UniProtKB-SubCell"/>
</dbReference>
<comment type="catalytic activity">
    <reaction evidence="1 16">
        <text>1-(5-phospho-beta-D-ribosyl)-5-[(5-phospho-beta-D-ribosylamino)methylideneamino]imidazole-4-carboxamide = 5-[(5-phospho-1-deoxy-D-ribulos-1-ylimino)methylamino]-1-(5-phospho-beta-D-ribosyl)imidazole-4-carboxamide</text>
        <dbReference type="Rhea" id="RHEA:15469"/>
        <dbReference type="ChEBI" id="CHEBI:58435"/>
        <dbReference type="ChEBI" id="CHEBI:58525"/>
        <dbReference type="EC" id="5.3.1.16"/>
    </reaction>
</comment>
<keyword evidence="10 15" id="KW-0368">Histidine biosynthesis</keyword>
<proteinExistence type="inferred from homology"/>
<keyword evidence="12 16" id="KW-0413">Isomerase</keyword>
<name>A0A1E3BMY9_ASPCR</name>
<sequence>MTKFRPCIDLHSGQVKQIVGGTLSDVSSDLKTNYVSKLPADHYAGLYQKHDLRGGHVVKLGPGNDDAAKEALSTWPGGLQVAGGITDENAQYWIDQGAEKVIITSFLFPEGKFSQERLERVLAALGGDRSKLVLDLSCRRKDDTWFVAMNRWQTITEMEINQESISFLEPYCSEFLIHAADVEGLQQGVDEDLVAKLAKWCTIPVTYAGGARHLQDLEKVHVSSQGKVDLTIGSALDIFGGSGVTFDECASPPSNIPKLASQEHQSHLQTVNPVHFSCYTGIKEATDILQVSRRLIQLHPRQHHEFDWFLNSVLSHRTFAKPQDEAHRVCFKRMVMHDHPGYTGSEGDPENGPAVAASIFTAVIVYAAFFVFCAFQAYLHIRASRGGAISLS</sequence>
<comment type="caution">
    <text evidence="18">The sequence shown here is derived from an EMBL/GenBank/DDBJ whole genome shotgun (WGS) entry which is preliminary data.</text>
</comment>
<dbReference type="FunFam" id="3.20.20.70:FF:000110">
    <property type="entry name" value="1-(5-phosphoribosyl)-5-[(5-phosphoribosylamino)methylideneamino] imidazole-4-carboxamide isomerase, chloroplastic"/>
    <property type="match status" value="1"/>
</dbReference>
<dbReference type="Gene3D" id="3.20.20.70">
    <property type="entry name" value="Aldolase class I"/>
    <property type="match status" value="1"/>
</dbReference>
<dbReference type="VEuPathDB" id="FungiDB:SI65_03114"/>
<keyword evidence="19" id="KW-1185">Reference proteome</keyword>
<keyword evidence="11 17" id="KW-0472">Membrane</keyword>
<dbReference type="GO" id="GO:0000162">
    <property type="term" value="P:L-tryptophan biosynthetic process"/>
    <property type="evidence" value="ECO:0007669"/>
    <property type="project" value="TreeGrafter"/>
</dbReference>
<comment type="pathway">
    <text evidence="3 16">Amino-acid biosynthesis; L-histidine biosynthesis; L-histidine from 5-phospho-alpha-D-ribose 1-diphosphate: step 4/9.</text>
</comment>
<dbReference type="InterPro" id="IPR056552">
    <property type="entry name" value="Ribonucl_Kappa"/>
</dbReference>
<evidence type="ECO:0000313" key="18">
    <source>
        <dbReference type="EMBL" id="ODM22268.1"/>
    </source>
</evidence>
<accession>A0A1E3BMY9</accession>
<dbReference type="EMBL" id="JXNT01000002">
    <property type="protein sequence ID" value="ODM22268.1"/>
    <property type="molecule type" value="Genomic_DNA"/>
</dbReference>
<evidence type="ECO:0000256" key="3">
    <source>
        <dbReference type="ARBA" id="ARBA00005133"/>
    </source>
</evidence>
<dbReference type="GO" id="GO:0000105">
    <property type="term" value="P:L-histidine biosynthetic process"/>
    <property type="evidence" value="ECO:0007669"/>
    <property type="project" value="UniProtKB-UniPathway"/>
</dbReference>
<evidence type="ECO:0000256" key="1">
    <source>
        <dbReference type="ARBA" id="ARBA00000901"/>
    </source>
</evidence>
<dbReference type="OrthoDB" id="446074at2759"/>
<evidence type="ECO:0000256" key="11">
    <source>
        <dbReference type="ARBA" id="ARBA00023136"/>
    </source>
</evidence>
<evidence type="ECO:0000256" key="9">
    <source>
        <dbReference type="ARBA" id="ARBA00022989"/>
    </source>
</evidence>
<evidence type="ECO:0000256" key="17">
    <source>
        <dbReference type="SAM" id="Phobius"/>
    </source>
</evidence>
<evidence type="ECO:0000256" key="13">
    <source>
        <dbReference type="ARBA" id="ARBA00030547"/>
    </source>
</evidence>
<keyword evidence="8 17" id="KW-0812">Transmembrane</keyword>
<evidence type="ECO:0000256" key="6">
    <source>
        <dbReference type="ARBA" id="ARBA00018464"/>
    </source>
</evidence>
<keyword evidence="16" id="KW-0963">Cytoplasm</keyword>
<evidence type="ECO:0000256" key="15">
    <source>
        <dbReference type="RuleBase" id="RU003657"/>
    </source>
</evidence>
<dbReference type="GO" id="GO:0003949">
    <property type="term" value="F:1-(5-phosphoribosyl)-5-[(5-phosphoribosylamino)methylideneamino]imidazole-4-carboxamide isomerase activity"/>
    <property type="evidence" value="ECO:0007669"/>
    <property type="project" value="UniProtKB-EC"/>
</dbReference>
<reference evidence="18 19" key="1">
    <citation type="journal article" date="2016" name="BMC Genomics">
        <title>Comparative genomic and transcriptomic analyses of the Fuzhuan brick tea-fermentation fungus Aspergillus cristatus.</title>
        <authorList>
            <person name="Ge Y."/>
            <person name="Wang Y."/>
            <person name="Liu Y."/>
            <person name="Tan Y."/>
            <person name="Ren X."/>
            <person name="Zhang X."/>
            <person name="Hyde K.D."/>
            <person name="Liu Y."/>
            <person name="Liu Z."/>
        </authorList>
    </citation>
    <scope>NUCLEOTIDE SEQUENCE [LARGE SCALE GENOMIC DNA]</scope>
    <source>
        <strain evidence="18 19">GZAAS20.1005</strain>
    </source>
</reference>
<dbReference type="AlphaFoldDB" id="A0A1E3BMY9"/>
<keyword evidence="7 15" id="KW-0028">Amino-acid biosynthesis</keyword>
<dbReference type="Pfam" id="PF00977">
    <property type="entry name" value="His_biosynth"/>
    <property type="match status" value="1"/>
</dbReference>